<evidence type="ECO:0000259" key="1">
    <source>
        <dbReference type="Pfam" id="PF13614"/>
    </source>
</evidence>
<dbReference type="RefSeq" id="WP_094237237.1">
    <property type="nucleotide sequence ID" value="NZ_CP022657.1"/>
</dbReference>
<dbReference type="Gene3D" id="3.40.50.300">
    <property type="entry name" value="P-loop containing nucleotide triphosphate hydrolases"/>
    <property type="match status" value="1"/>
</dbReference>
<dbReference type="KEGG" id="tab:CIG75_14190"/>
<sequence length="318" mass="36716">MAIVTSLINWKGGVGKTTLSYHLATGLAYKRKRVLLIDLDPQCNLSYLAIGAESYMQKVYEDHQRTLNDVFDGYFRNIPVLAHEIIQKKMVRSSPGNVYNHVDIILSHQDLRFLDHKLAQFQKHGLEYGEYAQHEIQKLSVLKNLLDQVEHEYDYIFLDCPPSVSYLTQNAFYTSHFYLVPALPDHLSTIGVSLIRNYMEKFDQQFAGLCAHVHTIDPYTVTKFGGTIFNRVREYRGTPRPYHRKFINSLRNKGVNVFDSYLVEGDGITLSSEHTVPIYAYEYLPKEKTNAEKQVICLTNLVTEFQIRIKEVLQDANI</sequence>
<dbReference type="InterPro" id="IPR027417">
    <property type="entry name" value="P-loop_NTPase"/>
</dbReference>
<proteinExistence type="predicted"/>
<dbReference type="PANTHER" id="PTHR13696">
    <property type="entry name" value="P-LOOP CONTAINING NUCLEOSIDE TRIPHOSPHATE HYDROLASE"/>
    <property type="match status" value="1"/>
</dbReference>
<keyword evidence="3" id="KW-1185">Reference proteome</keyword>
<organism evidence="2 3">
    <name type="scientific">Tumebacillus algifaecis</name>
    <dbReference type="NCBI Taxonomy" id="1214604"/>
    <lineage>
        <taxon>Bacteria</taxon>
        <taxon>Bacillati</taxon>
        <taxon>Bacillota</taxon>
        <taxon>Bacilli</taxon>
        <taxon>Bacillales</taxon>
        <taxon>Alicyclobacillaceae</taxon>
        <taxon>Tumebacillus</taxon>
    </lineage>
</organism>
<evidence type="ECO:0000313" key="3">
    <source>
        <dbReference type="Proteomes" id="UP000214688"/>
    </source>
</evidence>
<dbReference type="PANTHER" id="PTHR13696:SF99">
    <property type="entry name" value="COBYRINIC ACID AC-DIAMIDE SYNTHASE"/>
    <property type="match status" value="1"/>
</dbReference>
<dbReference type="SUPFAM" id="SSF52540">
    <property type="entry name" value="P-loop containing nucleoside triphosphate hydrolases"/>
    <property type="match status" value="1"/>
</dbReference>
<dbReference type="Proteomes" id="UP000214688">
    <property type="component" value="Chromosome"/>
</dbReference>
<protein>
    <recommendedName>
        <fullName evidence="1">AAA domain-containing protein</fullName>
    </recommendedName>
</protein>
<dbReference type="OrthoDB" id="9791162at2"/>
<dbReference type="Pfam" id="PF13614">
    <property type="entry name" value="AAA_31"/>
    <property type="match status" value="1"/>
</dbReference>
<dbReference type="InterPro" id="IPR050678">
    <property type="entry name" value="DNA_Partitioning_ATPase"/>
</dbReference>
<dbReference type="AlphaFoldDB" id="A0A223D2V9"/>
<dbReference type="CDD" id="cd02042">
    <property type="entry name" value="ParAB_family"/>
    <property type="match status" value="1"/>
</dbReference>
<gene>
    <name evidence="2" type="ORF">CIG75_14190</name>
</gene>
<dbReference type="EMBL" id="CP022657">
    <property type="protein sequence ID" value="ASS75999.1"/>
    <property type="molecule type" value="Genomic_DNA"/>
</dbReference>
<feature type="domain" description="AAA" evidence="1">
    <location>
        <begin position="5"/>
        <end position="205"/>
    </location>
</feature>
<name>A0A223D2V9_9BACL</name>
<dbReference type="InterPro" id="IPR025669">
    <property type="entry name" value="AAA_dom"/>
</dbReference>
<accession>A0A223D2V9</accession>
<reference evidence="2 3" key="1">
    <citation type="journal article" date="2015" name="Int. J. Syst. Evol. Microbiol.">
        <title>Tumebacillus algifaecis sp. nov., isolated from decomposing algal scum.</title>
        <authorList>
            <person name="Wu Y.F."/>
            <person name="Zhang B."/>
            <person name="Xing P."/>
            <person name="Wu Q.L."/>
            <person name="Liu S.J."/>
        </authorList>
    </citation>
    <scope>NUCLEOTIDE SEQUENCE [LARGE SCALE GENOMIC DNA]</scope>
    <source>
        <strain evidence="2 3">THMBR28</strain>
    </source>
</reference>
<evidence type="ECO:0000313" key="2">
    <source>
        <dbReference type="EMBL" id="ASS75999.1"/>
    </source>
</evidence>